<evidence type="ECO:0000313" key="1">
    <source>
        <dbReference type="EMBL" id="CAJ1397084.1"/>
    </source>
</evidence>
<dbReference type="Proteomes" id="UP001178507">
    <property type="component" value="Unassembled WGS sequence"/>
</dbReference>
<protein>
    <submittedName>
        <fullName evidence="1">Uncharacterized protein</fullName>
    </submittedName>
</protein>
<organism evidence="1 2">
    <name type="scientific">Effrenium voratum</name>
    <dbReference type="NCBI Taxonomy" id="2562239"/>
    <lineage>
        <taxon>Eukaryota</taxon>
        <taxon>Sar</taxon>
        <taxon>Alveolata</taxon>
        <taxon>Dinophyceae</taxon>
        <taxon>Suessiales</taxon>
        <taxon>Symbiodiniaceae</taxon>
        <taxon>Effrenium</taxon>
    </lineage>
</organism>
<reference evidence="1" key="1">
    <citation type="submission" date="2023-08" db="EMBL/GenBank/DDBJ databases">
        <authorList>
            <person name="Chen Y."/>
            <person name="Shah S."/>
            <person name="Dougan E. K."/>
            <person name="Thang M."/>
            <person name="Chan C."/>
        </authorList>
    </citation>
    <scope>NUCLEOTIDE SEQUENCE</scope>
</reference>
<comment type="caution">
    <text evidence="1">The sequence shown here is derived from an EMBL/GenBank/DDBJ whole genome shotgun (WGS) entry which is preliminary data.</text>
</comment>
<proteinExistence type="predicted"/>
<evidence type="ECO:0000313" key="2">
    <source>
        <dbReference type="Proteomes" id="UP001178507"/>
    </source>
</evidence>
<keyword evidence="2" id="KW-1185">Reference proteome</keyword>
<sequence length="300" mass="34829">MDRWHLHVYIEFHKAPDWTSLRPLAWRQVLPNCSPCRARGAKWRESVDQGHFYCWAAKVGSLRVQTSGHEPWVHYTVRGAWLDSLWSSQKLTHDIYLEYACKVRVGFVGRLKQVEAVQLREQQQAFQGEKAAADAVLETLKRPFKQHVLELVREWASQYSMPLLRYKFLVLRAGSRCGKSTLAKSLHQELAWLKPPYIQTVQDDVSADLRGFNRRKHGFLVFDNINNMSFILSQRALFQSNGDVHTLGQSKTGVYSYDVYLYRIPIVFTVDHAATWDSLEPWMAENMVLIELSEPCFVEV</sequence>
<accession>A0AA36N8Z4</accession>
<name>A0AA36N8Z4_9DINO</name>
<gene>
    <name evidence="1" type="ORF">EVOR1521_LOCUS21173</name>
</gene>
<dbReference type="EMBL" id="CAUJNA010003253">
    <property type="protein sequence ID" value="CAJ1397084.1"/>
    <property type="molecule type" value="Genomic_DNA"/>
</dbReference>
<dbReference type="AlphaFoldDB" id="A0AA36N8Z4"/>